<gene>
    <name evidence="4" type="ORF">GJ654_16870</name>
</gene>
<evidence type="ECO:0000256" key="1">
    <source>
        <dbReference type="ARBA" id="ARBA00006407"/>
    </source>
</evidence>
<name>A0A6N8DQ14_RHOAC</name>
<comment type="caution">
    <text evidence="4">The sequence shown here is derived from an EMBL/GenBank/DDBJ whole genome shotgun (WGS) entry which is preliminary data.</text>
</comment>
<evidence type="ECO:0000259" key="3">
    <source>
        <dbReference type="Pfam" id="PF03981"/>
    </source>
</evidence>
<evidence type="ECO:0000256" key="2">
    <source>
        <dbReference type="ARBA" id="ARBA00006436"/>
    </source>
</evidence>
<feature type="domain" description="Ubiquinol-cytochrome c chaperone" evidence="3">
    <location>
        <begin position="37"/>
        <end position="168"/>
    </location>
</feature>
<dbReference type="AlphaFoldDB" id="A0A6N8DQ14"/>
<sequence length="173" mass="18393">MIFGLFRKKPFRDEATALARAITAQSRLPAFFLPPYGAPDTFEGRFEVTVLNAGLLLRRLSLAEAPGPELAQATSDAVFSLFDDALREKGISDTGVPKRMKKLAGAFSGRGAAYIQAAGQEGDDALAEALARNVLAGQGEGTAFADYFRRAESALAAVPLETFLRGEAPFPAP</sequence>
<dbReference type="RefSeq" id="WP_155447345.1">
    <property type="nucleotide sequence ID" value="NZ_JAOQNR010000018.1"/>
</dbReference>
<comment type="similarity">
    <text evidence="1">Belongs to the CBP3 family.</text>
</comment>
<reference evidence="4 5" key="1">
    <citation type="submission" date="2019-11" db="EMBL/GenBank/DDBJ databases">
        <title>Whole-genome sequence of a Rhodoblastus acidophilus DSM 142.</title>
        <authorList>
            <person name="Kyndt J.A."/>
            <person name="Meyer T.E."/>
        </authorList>
    </citation>
    <scope>NUCLEOTIDE SEQUENCE [LARGE SCALE GENOMIC DNA]</scope>
    <source>
        <strain evidence="4 5">DSM 142</strain>
    </source>
</reference>
<dbReference type="InterPro" id="IPR021150">
    <property type="entry name" value="Ubiq_cyt_c_chap"/>
</dbReference>
<dbReference type="InterPro" id="IPR007129">
    <property type="entry name" value="Ubiqinol_cyt_c_chaperone_CPB3"/>
</dbReference>
<accession>A0A6N8DQ14</accession>
<evidence type="ECO:0000313" key="4">
    <source>
        <dbReference type="EMBL" id="MTV32660.1"/>
    </source>
</evidence>
<organism evidence="4 5">
    <name type="scientific">Rhodoblastus acidophilus</name>
    <name type="common">Rhodopseudomonas acidophila</name>
    <dbReference type="NCBI Taxonomy" id="1074"/>
    <lineage>
        <taxon>Bacteria</taxon>
        <taxon>Pseudomonadati</taxon>
        <taxon>Pseudomonadota</taxon>
        <taxon>Alphaproteobacteria</taxon>
        <taxon>Hyphomicrobiales</taxon>
        <taxon>Rhodoblastaceae</taxon>
        <taxon>Rhodoblastus</taxon>
    </lineage>
</organism>
<dbReference type="PANTHER" id="PTHR12184:SF1">
    <property type="entry name" value="UBIQUINOL-CYTOCHROME-C REDUCTASE COMPLEX ASSEMBLY FACTOR 1"/>
    <property type="match status" value="1"/>
</dbReference>
<protein>
    <submittedName>
        <fullName evidence="4">Ubiquinol-cytochrome c chaperone</fullName>
    </submittedName>
</protein>
<dbReference type="EMBL" id="WNKS01000019">
    <property type="protein sequence ID" value="MTV32660.1"/>
    <property type="molecule type" value="Genomic_DNA"/>
</dbReference>
<dbReference type="Pfam" id="PF03981">
    <property type="entry name" value="Ubiq_cyt_C_chap"/>
    <property type="match status" value="1"/>
</dbReference>
<proteinExistence type="inferred from homology"/>
<comment type="similarity">
    <text evidence="2">Belongs to the UPF0174 family.</text>
</comment>
<evidence type="ECO:0000313" key="5">
    <source>
        <dbReference type="Proteomes" id="UP000439113"/>
    </source>
</evidence>
<dbReference type="OrthoDB" id="7158889at2"/>
<dbReference type="PANTHER" id="PTHR12184">
    <property type="entry name" value="UBIQUINOL-CYTOCHROME C REDUCTASE COMPLEX ASSEMBLY FACTOR 1 FAMILY MEMBER"/>
    <property type="match status" value="1"/>
</dbReference>
<dbReference type="Proteomes" id="UP000439113">
    <property type="component" value="Unassembled WGS sequence"/>
</dbReference>